<dbReference type="PANTHER" id="PTHR43756:SF5">
    <property type="entry name" value="CHOLINE MONOOXYGENASE, CHLOROPLASTIC"/>
    <property type="match status" value="1"/>
</dbReference>
<evidence type="ECO:0000313" key="8">
    <source>
        <dbReference type="EMBL" id="NHO66824.1"/>
    </source>
</evidence>
<dbReference type="Pfam" id="PF00355">
    <property type="entry name" value="Rieske"/>
    <property type="match status" value="1"/>
</dbReference>
<dbReference type="InterPro" id="IPR036922">
    <property type="entry name" value="Rieske_2Fe-2S_sf"/>
</dbReference>
<dbReference type="PRINTS" id="PR00090">
    <property type="entry name" value="RNGDIOXGNASE"/>
</dbReference>
<dbReference type="RefSeq" id="WP_167188355.1">
    <property type="nucleotide sequence ID" value="NZ_JAAONZ010000012.1"/>
</dbReference>
<dbReference type="Proteomes" id="UP000787472">
    <property type="component" value="Unassembled WGS sequence"/>
</dbReference>
<keyword evidence="8" id="KW-0223">Dioxygenase</keyword>
<dbReference type="PROSITE" id="PS51296">
    <property type="entry name" value="RIESKE"/>
    <property type="match status" value="1"/>
</dbReference>
<feature type="domain" description="Rieske" evidence="7">
    <location>
        <begin position="72"/>
        <end position="179"/>
    </location>
</feature>
<evidence type="ECO:0000313" key="9">
    <source>
        <dbReference type="Proteomes" id="UP000787472"/>
    </source>
</evidence>
<dbReference type="SUPFAM" id="SSF55961">
    <property type="entry name" value="Bet v1-like"/>
    <property type="match status" value="1"/>
</dbReference>
<dbReference type="InterPro" id="IPR015879">
    <property type="entry name" value="Ring_hydroxy_dOase_asu_C_dom"/>
</dbReference>
<dbReference type="CDD" id="cd03469">
    <property type="entry name" value="Rieske_RO_Alpha_N"/>
    <property type="match status" value="1"/>
</dbReference>
<keyword evidence="6" id="KW-0411">Iron-sulfur</keyword>
<dbReference type="GO" id="GO:0051213">
    <property type="term" value="F:dioxygenase activity"/>
    <property type="evidence" value="ECO:0007669"/>
    <property type="project" value="UniProtKB-KW"/>
</dbReference>
<dbReference type="AlphaFoldDB" id="A0A9E5JUJ5"/>
<dbReference type="InterPro" id="IPR017941">
    <property type="entry name" value="Rieske_2Fe-2S"/>
</dbReference>
<gene>
    <name evidence="8" type="ORF">G8770_14835</name>
</gene>
<protein>
    <submittedName>
        <fullName evidence="8">Aromatic ring-hydroxylating dioxygenase subunit alpha</fullName>
    </submittedName>
</protein>
<evidence type="ECO:0000256" key="4">
    <source>
        <dbReference type="ARBA" id="ARBA00023002"/>
    </source>
</evidence>
<dbReference type="Gene3D" id="3.90.380.10">
    <property type="entry name" value="Naphthalene 1,2-dioxygenase Alpha Subunit, Chain A, domain 1"/>
    <property type="match status" value="1"/>
</dbReference>
<evidence type="ECO:0000259" key="7">
    <source>
        <dbReference type="PROSITE" id="PS51296"/>
    </source>
</evidence>
<dbReference type="GO" id="GO:0005506">
    <property type="term" value="F:iron ion binding"/>
    <property type="evidence" value="ECO:0007669"/>
    <property type="project" value="InterPro"/>
</dbReference>
<evidence type="ECO:0000256" key="3">
    <source>
        <dbReference type="ARBA" id="ARBA00022723"/>
    </source>
</evidence>
<dbReference type="Pfam" id="PF00848">
    <property type="entry name" value="Ring_hydroxyl_A"/>
    <property type="match status" value="1"/>
</dbReference>
<dbReference type="PANTHER" id="PTHR43756">
    <property type="entry name" value="CHOLINE MONOOXYGENASE, CHLOROPLASTIC"/>
    <property type="match status" value="1"/>
</dbReference>
<evidence type="ECO:0000256" key="6">
    <source>
        <dbReference type="ARBA" id="ARBA00023014"/>
    </source>
</evidence>
<proteinExistence type="predicted"/>
<sequence length="461" mass="52259">MTTTDKARQQGDNVRCQGTSFQDLLDLEEVEVPLYLRENSCDHMGDEDLDVARWVSREYHDLEAKKLWPKAWQMACREEDIPEVGDHHVYEVINESVIITRSSENEIKGFINSCLHRGRLLRDEDGHVKEFKCPFHGATWDLDGDFKGIPCKWDFRHLDEKDMKLPQVKVGTWGGFVFINFDEHAQPLEEYLAPLPDHFSRYPLHDYYKGIHVQRVVKCNWKVGAEAFMESFHTVATHSQIMTFTGDANSQYDTFGDNISRSVTPMGVPSPHLSGVSEEDVMRDILELSGRMALNSSDGQILPAGVSARKYVADTNRGLFEDACGEDLSQATMAELEDAILYSAFPNFQIWVGYHGNIVYRFLPNGDDHNSCIFDIMLLMRYPKGSEKPAAVPVNKLDPNLPFSCAEELGALGPVFDQDDSNMPAVQRGMLASKKGTVSLATYQESRIRHLHQTIDKYLKA</sequence>
<dbReference type="InterPro" id="IPR001663">
    <property type="entry name" value="Rng_hydr_dOase-A"/>
</dbReference>
<comment type="cofactor">
    <cofactor evidence="1">
        <name>Fe cation</name>
        <dbReference type="ChEBI" id="CHEBI:24875"/>
    </cofactor>
</comment>
<evidence type="ECO:0000256" key="1">
    <source>
        <dbReference type="ARBA" id="ARBA00001962"/>
    </source>
</evidence>
<dbReference type="Gene3D" id="2.102.10.10">
    <property type="entry name" value="Rieske [2Fe-2S] iron-sulphur domain"/>
    <property type="match status" value="1"/>
</dbReference>
<dbReference type="SUPFAM" id="SSF50022">
    <property type="entry name" value="ISP domain"/>
    <property type="match status" value="1"/>
</dbReference>
<keyword evidence="3" id="KW-0479">Metal-binding</keyword>
<accession>A0A9E5JUJ5</accession>
<keyword evidence="4" id="KW-0560">Oxidoreductase</keyword>
<keyword evidence="9" id="KW-1185">Reference proteome</keyword>
<keyword evidence="5" id="KW-0408">Iron</keyword>
<evidence type="ECO:0000256" key="5">
    <source>
        <dbReference type="ARBA" id="ARBA00023004"/>
    </source>
</evidence>
<keyword evidence="2" id="KW-0001">2Fe-2S</keyword>
<name>A0A9E5JUJ5_9GAMM</name>
<organism evidence="8 9">
    <name type="scientific">Pseudomaricurvus hydrocarbonicus</name>
    <dbReference type="NCBI Taxonomy" id="1470433"/>
    <lineage>
        <taxon>Bacteria</taxon>
        <taxon>Pseudomonadati</taxon>
        <taxon>Pseudomonadota</taxon>
        <taxon>Gammaproteobacteria</taxon>
        <taxon>Cellvibrionales</taxon>
        <taxon>Cellvibrionaceae</taxon>
        <taxon>Pseudomaricurvus</taxon>
    </lineage>
</organism>
<comment type="caution">
    <text evidence="8">The sequence shown here is derived from an EMBL/GenBank/DDBJ whole genome shotgun (WGS) entry which is preliminary data.</text>
</comment>
<dbReference type="CDD" id="cd08882">
    <property type="entry name" value="RHO_alpha_C_MupW-like"/>
    <property type="match status" value="1"/>
</dbReference>
<dbReference type="GO" id="GO:0051537">
    <property type="term" value="F:2 iron, 2 sulfur cluster binding"/>
    <property type="evidence" value="ECO:0007669"/>
    <property type="project" value="UniProtKB-KW"/>
</dbReference>
<dbReference type="EMBL" id="JAAONZ010000012">
    <property type="protein sequence ID" value="NHO66824.1"/>
    <property type="molecule type" value="Genomic_DNA"/>
</dbReference>
<evidence type="ECO:0000256" key="2">
    <source>
        <dbReference type="ARBA" id="ARBA00022714"/>
    </source>
</evidence>
<reference evidence="8" key="1">
    <citation type="submission" date="2020-03" db="EMBL/GenBank/DDBJ databases">
        <authorList>
            <person name="Guo F."/>
        </authorList>
    </citation>
    <scope>NUCLEOTIDE SEQUENCE</scope>
    <source>
        <strain evidence="8">JCM 30134</strain>
    </source>
</reference>